<keyword evidence="5" id="KW-1185">Reference proteome</keyword>
<dbReference type="Pfam" id="PF01915">
    <property type="entry name" value="Glyco_hydro_3_C"/>
    <property type="match status" value="1"/>
</dbReference>
<dbReference type="InterPro" id="IPR017853">
    <property type="entry name" value="GH"/>
</dbReference>
<name>A0ABW8ADP6_9ACTN</name>
<dbReference type="SMART" id="SM01217">
    <property type="entry name" value="Fn3_like"/>
    <property type="match status" value="1"/>
</dbReference>
<dbReference type="SUPFAM" id="SSF51445">
    <property type="entry name" value="(Trans)glycosidases"/>
    <property type="match status" value="1"/>
</dbReference>
<dbReference type="GO" id="GO:0016787">
    <property type="term" value="F:hydrolase activity"/>
    <property type="evidence" value="ECO:0007669"/>
    <property type="project" value="UniProtKB-KW"/>
</dbReference>
<dbReference type="PRINTS" id="PR00133">
    <property type="entry name" value="GLHYDRLASE3"/>
</dbReference>
<dbReference type="RefSeq" id="WP_397025210.1">
    <property type="nucleotide sequence ID" value="NZ_JBITMB010000010.1"/>
</dbReference>
<dbReference type="InterPro" id="IPR026891">
    <property type="entry name" value="Fn3-like"/>
</dbReference>
<dbReference type="InterPro" id="IPR050288">
    <property type="entry name" value="Cellulose_deg_GH3"/>
</dbReference>
<dbReference type="PANTHER" id="PTHR42715">
    <property type="entry name" value="BETA-GLUCOSIDASE"/>
    <property type="match status" value="1"/>
</dbReference>
<dbReference type="Pfam" id="PF00933">
    <property type="entry name" value="Glyco_hydro_3"/>
    <property type="match status" value="1"/>
</dbReference>
<dbReference type="InterPro" id="IPR036881">
    <property type="entry name" value="Glyco_hydro_3_C_sf"/>
</dbReference>
<keyword evidence="2 4" id="KW-0378">Hydrolase</keyword>
<protein>
    <submittedName>
        <fullName evidence="4">Glycoside hydrolase family 3 C-terminal domain-containing protein</fullName>
    </submittedName>
</protein>
<reference evidence="4 5" key="1">
    <citation type="submission" date="2024-10" db="EMBL/GenBank/DDBJ databases">
        <title>The Natural Products Discovery Center: Release of the First 8490 Sequenced Strains for Exploring Actinobacteria Biosynthetic Diversity.</title>
        <authorList>
            <person name="Kalkreuter E."/>
            <person name="Kautsar S.A."/>
            <person name="Yang D."/>
            <person name="Bader C.D."/>
            <person name="Teijaro C.N."/>
            <person name="Fluegel L."/>
            <person name="Davis C.M."/>
            <person name="Simpson J.R."/>
            <person name="Lauterbach L."/>
            <person name="Steele A.D."/>
            <person name="Gui C."/>
            <person name="Meng S."/>
            <person name="Li G."/>
            <person name="Viehrig K."/>
            <person name="Ye F."/>
            <person name="Su P."/>
            <person name="Kiefer A.F."/>
            <person name="Nichols A."/>
            <person name="Cepeda A.J."/>
            <person name="Yan W."/>
            <person name="Fan B."/>
            <person name="Jiang Y."/>
            <person name="Adhikari A."/>
            <person name="Zheng C.-J."/>
            <person name="Schuster L."/>
            <person name="Cowan T.M."/>
            <person name="Smanski M.J."/>
            <person name="Chevrette M.G."/>
            <person name="De Carvalho L.P.S."/>
            <person name="Shen B."/>
        </authorList>
    </citation>
    <scope>NUCLEOTIDE SEQUENCE [LARGE SCALE GENOMIC DNA]</scope>
    <source>
        <strain evidence="4 5">NPDC049503</strain>
    </source>
</reference>
<dbReference type="InterPro" id="IPR036962">
    <property type="entry name" value="Glyco_hydro_3_N_sf"/>
</dbReference>
<comment type="similarity">
    <text evidence="1">Belongs to the glycosyl hydrolase 3 family.</text>
</comment>
<dbReference type="Gene3D" id="2.60.40.10">
    <property type="entry name" value="Immunoglobulins"/>
    <property type="match status" value="1"/>
</dbReference>
<evidence type="ECO:0000313" key="5">
    <source>
        <dbReference type="Proteomes" id="UP001612928"/>
    </source>
</evidence>
<comment type="caution">
    <text evidence="4">The sequence shown here is derived from an EMBL/GenBank/DDBJ whole genome shotgun (WGS) entry which is preliminary data.</text>
</comment>
<evidence type="ECO:0000259" key="3">
    <source>
        <dbReference type="SMART" id="SM01217"/>
    </source>
</evidence>
<dbReference type="Gene3D" id="3.20.20.300">
    <property type="entry name" value="Glycoside hydrolase, family 3, N-terminal domain"/>
    <property type="match status" value="2"/>
</dbReference>
<dbReference type="InterPro" id="IPR002772">
    <property type="entry name" value="Glyco_hydro_3_C"/>
</dbReference>
<dbReference type="InterPro" id="IPR013783">
    <property type="entry name" value="Ig-like_fold"/>
</dbReference>
<sequence>MTHEQHPAAALDGIALEKKVALLSGRDFWSTESLPEAGVGGITMADGPHGLRRQSGEHDHLAMYASDPATCFPPAVAVGTSWDVDVAARVGAAIGREAVAQGVDLVLGPGVNIKRSPLCGRNFEYYSEDPYLSGVLAAAFVRHLQAEGPGVSVKHFAANNQETNRQTISADVDPRTLREIYLPAFEHVVREAEPATVMAAYNKINGVFACESRWLLTDLLRGEWGFEGAVVSDWNAVVDRVAALRAGLDLEMPGGDAGRGHEVVEAVRAGELDESVVDVSVRRIAALDARRAVGAAEIDLDAHHALARELAAECAVLLRNEHNTLPLRDGARIAVLGELAERPRIQGGGSAHVNAFRVDIPVKEMRAVAAAHGSAVAYAAGYRLDEPGSEELVAAAVAAARECDIAVVFAGLSERWESEGVDRDSLDLPAEQVELIRAVARIAPRTVVVLFNGGVASLEPWHDEVDAVLEAFVLGQGGGRAIADLLFGVRNPSGHLAETIPLRLQDHASSLNFPGEQGHVRYGEGIYVGYRRFSTFGTPVRYPFGHGLSYTTFVTRSVSARVTGSDTAAVEVEVENTGGREGRHVVQVYVATTAGPVRRPARELRAFTKIDLSPGQRRTVRFELGRRAFAYWDIDAGAWVVAPGTYEVQVGPDAHTVEVTASVELAGEIVAREVTLDSTVGAWLEHPVIATPTLEALGFANTTISEEHMAMVRSMTMRQFITISGLDLPVERLEELAATSRTH</sequence>
<dbReference type="SUPFAM" id="SSF52279">
    <property type="entry name" value="Beta-D-glucan exohydrolase, C-terminal domain"/>
    <property type="match status" value="1"/>
</dbReference>
<gene>
    <name evidence="4" type="ORF">ACIBP5_33335</name>
</gene>
<proteinExistence type="inferred from homology"/>
<evidence type="ECO:0000313" key="4">
    <source>
        <dbReference type="EMBL" id="MFI7444884.1"/>
    </source>
</evidence>
<dbReference type="Gene3D" id="3.40.50.1700">
    <property type="entry name" value="Glycoside hydrolase family 3 C-terminal domain"/>
    <property type="match status" value="2"/>
</dbReference>
<accession>A0ABW8ADP6</accession>
<dbReference type="Proteomes" id="UP001612928">
    <property type="component" value="Unassembled WGS sequence"/>
</dbReference>
<evidence type="ECO:0000256" key="2">
    <source>
        <dbReference type="ARBA" id="ARBA00022801"/>
    </source>
</evidence>
<dbReference type="InterPro" id="IPR001764">
    <property type="entry name" value="Glyco_hydro_3_N"/>
</dbReference>
<dbReference type="PANTHER" id="PTHR42715:SF10">
    <property type="entry name" value="BETA-GLUCOSIDASE"/>
    <property type="match status" value="1"/>
</dbReference>
<evidence type="ECO:0000256" key="1">
    <source>
        <dbReference type="ARBA" id="ARBA00005336"/>
    </source>
</evidence>
<dbReference type="EMBL" id="JBITMB010000010">
    <property type="protein sequence ID" value="MFI7444884.1"/>
    <property type="molecule type" value="Genomic_DNA"/>
</dbReference>
<feature type="domain" description="Fibronectin type III-like" evidence="3">
    <location>
        <begin position="584"/>
        <end position="654"/>
    </location>
</feature>
<organism evidence="4 5">
    <name type="scientific">Nonomuraea indica</name>
    <dbReference type="NCBI Taxonomy" id="1581193"/>
    <lineage>
        <taxon>Bacteria</taxon>
        <taxon>Bacillati</taxon>
        <taxon>Actinomycetota</taxon>
        <taxon>Actinomycetes</taxon>
        <taxon>Streptosporangiales</taxon>
        <taxon>Streptosporangiaceae</taxon>
        <taxon>Nonomuraea</taxon>
    </lineage>
</organism>
<dbReference type="Pfam" id="PF14310">
    <property type="entry name" value="Fn3-like"/>
    <property type="match status" value="1"/>
</dbReference>